<dbReference type="SUPFAM" id="SSF50475">
    <property type="entry name" value="FMN-binding split barrel"/>
    <property type="match status" value="1"/>
</dbReference>
<protein>
    <recommendedName>
        <fullName evidence="3">Pyridoxamine 5'-phosphate oxidase putative domain-containing protein</fullName>
    </recommendedName>
</protein>
<sequence length="162" mass="19069">MPKIPEQVEKILDNALVCSFTCIDGKNRPITHPLLPLYDKTQGKLYFTSSILFSKKLEHIKNNPKVSVLFSNRRHIPNISDEEFHVVLIKGDAVVDETDIHHGWEKLIPLWQRKEPYIMAFIKQRIALPLFWERAVIEVEPRKIYVWEHGDMNRDPILYEVV</sequence>
<name>A0A832ZWP9_CALS0</name>
<accession>A0A832ZWP9</accession>
<dbReference type="InterPro" id="IPR012349">
    <property type="entry name" value="Split_barrel_FMN-bd"/>
</dbReference>
<reference evidence="1" key="1">
    <citation type="journal article" date="2020" name="ISME J.">
        <title>Gammaproteobacteria mediating utilization of methyl-, sulfur- and petroleum organic compounds in deep ocean hydrothermal plumes.</title>
        <authorList>
            <person name="Zhou Z."/>
            <person name="Liu Y."/>
            <person name="Pan J."/>
            <person name="Cron B.R."/>
            <person name="Toner B.M."/>
            <person name="Anantharaman K."/>
            <person name="Breier J.A."/>
            <person name="Dick G.J."/>
            <person name="Li M."/>
        </authorList>
    </citation>
    <scope>NUCLEOTIDE SEQUENCE</scope>
    <source>
        <strain evidence="1">SZUA-1515</strain>
    </source>
</reference>
<evidence type="ECO:0008006" key="3">
    <source>
        <dbReference type="Google" id="ProtNLM"/>
    </source>
</evidence>
<gene>
    <name evidence="1" type="ORF">EYH45_04150</name>
</gene>
<organism evidence="1 2">
    <name type="scientific">Caldiarchaeum subterraneum</name>
    <dbReference type="NCBI Taxonomy" id="311458"/>
    <lineage>
        <taxon>Archaea</taxon>
        <taxon>Nitrososphaerota</taxon>
        <taxon>Candidatus Caldarchaeales</taxon>
        <taxon>Candidatus Caldarchaeaceae</taxon>
        <taxon>Candidatus Caldarchaeum</taxon>
    </lineage>
</organism>
<dbReference type="EMBL" id="DQVM01000078">
    <property type="protein sequence ID" value="HIQ29737.1"/>
    <property type="molecule type" value="Genomic_DNA"/>
</dbReference>
<comment type="caution">
    <text evidence="1">The sequence shown here is derived from an EMBL/GenBank/DDBJ whole genome shotgun (WGS) entry which is preliminary data.</text>
</comment>
<dbReference type="Proteomes" id="UP000608579">
    <property type="component" value="Unassembled WGS sequence"/>
</dbReference>
<evidence type="ECO:0000313" key="2">
    <source>
        <dbReference type="Proteomes" id="UP000608579"/>
    </source>
</evidence>
<dbReference type="AlphaFoldDB" id="A0A832ZWP9"/>
<dbReference type="Gene3D" id="2.30.110.10">
    <property type="entry name" value="Electron Transport, Fmn-binding Protein, Chain A"/>
    <property type="match status" value="1"/>
</dbReference>
<evidence type="ECO:0000313" key="1">
    <source>
        <dbReference type="EMBL" id="HIQ29737.1"/>
    </source>
</evidence>
<proteinExistence type="predicted"/>